<dbReference type="Proteomes" id="UP000799770">
    <property type="component" value="Unassembled WGS sequence"/>
</dbReference>
<evidence type="ECO:0000313" key="2">
    <source>
        <dbReference type="EMBL" id="KAF2112006.1"/>
    </source>
</evidence>
<sequence length="136" mass="14304">MRFTTTSILTLAALATAKPTKKVSYGSWDVTATIDSAANGYKSRDILATYSNSSPNSTITVHCSYSYLPGVPPTETDTCDDAGFSYSLGDNITLTQTVPIGKKEVKVTGTAPITLSCNSATGRYCTGETTVQAKKA</sequence>
<keyword evidence="3" id="KW-1185">Reference proteome</keyword>
<dbReference type="AlphaFoldDB" id="A0A6A5YYN6"/>
<reference evidence="2" key="1">
    <citation type="journal article" date="2020" name="Stud. Mycol.">
        <title>101 Dothideomycetes genomes: a test case for predicting lifestyles and emergence of pathogens.</title>
        <authorList>
            <person name="Haridas S."/>
            <person name="Albert R."/>
            <person name="Binder M."/>
            <person name="Bloem J."/>
            <person name="Labutti K."/>
            <person name="Salamov A."/>
            <person name="Andreopoulos B."/>
            <person name="Baker S."/>
            <person name="Barry K."/>
            <person name="Bills G."/>
            <person name="Bluhm B."/>
            <person name="Cannon C."/>
            <person name="Castanera R."/>
            <person name="Culley D."/>
            <person name="Daum C."/>
            <person name="Ezra D."/>
            <person name="Gonzalez J."/>
            <person name="Henrissat B."/>
            <person name="Kuo A."/>
            <person name="Liang C."/>
            <person name="Lipzen A."/>
            <person name="Lutzoni F."/>
            <person name="Magnuson J."/>
            <person name="Mondo S."/>
            <person name="Nolan M."/>
            <person name="Ohm R."/>
            <person name="Pangilinan J."/>
            <person name="Park H.-J."/>
            <person name="Ramirez L."/>
            <person name="Alfaro M."/>
            <person name="Sun H."/>
            <person name="Tritt A."/>
            <person name="Yoshinaga Y."/>
            <person name="Zwiers L.-H."/>
            <person name="Turgeon B."/>
            <person name="Goodwin S."/>
            <person name="Spatafora J."/>
            <person name="Crous P."/>
            <person name="Grigoriev I."/>
        </authorList>
    </citation>
    <scope>NUCLEOTIDE SEQUENCE</scope>
    <source>
        <strain evidence="2">CBS 627.86</strain>
    </source>
</reference>
<dbReference type="EMBL" id="ML977332">
    <property type="protein sequence ID" value="KAF2112006.1"/>
    <property type="molecule type" value="Genomic_DNA"/>
</dbReference>
<evidence type="ECO:0000256" key="1">
    <source>
        <dbReference type="SAM" id="SignalP"/>
    </source>
</evidence>
<evidence type="ECO:0000313" key="3">
    <source>
        <dbReference type="Proteomes" id="UP000799770"/>
    </source>
</evidence>
<dbReference type="OrthoDB" id="3798738at2759"/>
<organism evidence="2 3">
    <name type="scientific">Lophiotrema nucula</name>
    <dbReference type="NCBI Taxonomy" id="690887"/>
    <lineage>
        <taxon>Eukaryota</taxon>
        <taxon>Fungi</taxon>
        <taxon>Dikarya</taxon>
        <taxon>Ascomycota</taxon>
        <taxon>Pezizomycotina</taxon>
        <taxon>Dothideomycetes</taxon>
        <taxon>Pleosporomycetidae</taxon>
        <taxon>Pleosporales</taxon>
        <taxon>Lophiotremataceae</taxon>
        <taxon>Lophiotrema</taxon>
    </lineage>
</organism>
<feature type="signal peptide" evidence="1">
    <location>
        <begin position="1"/>
        <end position="17"/>
    </location>
</feature>
<protein>
    <recommendedName>
        <fullName evidence="4">AA1-like domain-containing protein</fullName>
    </recommendedName>
</protein>
<evidence type="ECO:0008006" key="4">
    <source>
        <dbReference type="Google" id="ProtNLM"/>
    </source>
</evidence>
<accession>A0A6A5YYN6</accession>
<name>A0A6A5YYN6_9PLEO</name>
<feature type="chain" id="PRO_5025448058" description="AA1-like domain-containing protein" evidence="1">
    <location>
        <begin position="18"/>
        <end position="136"/>
    </location>
</feature>
<gene>
    <name evidence="2" type="ORF">BDV96DRAFT_649370</name>
</gene>
<proteinExistence type="predicted"/>
<keyword evidence="1" id="KW-0732">Signal</keyword>